<evidence type="ECO:0000313" key="5">
    <source>
        <dbReference type="Proteomes" id="UP000663827"/>
    </source>
</evidence>
<dbReference type="Proteomes" id="UP000663827">
    <property type="component" value="Unassembled WGS sequence"/>
</dbReference>
<evidence type="ECO:0000256" key="2">
    <source>
        <dbReference type="SAM" id="Phobius"/>
    </source>
</evidence>
<dbReference type="AlphaFoldDB" id="A0A8H3DUF9"/>
<evidence type="ECO:0000313" key="4">
    <source>
        <dbReference type="EMBL" id="CAE7089056.1"/>
    </source>
</evidence>
<name>A0A8H3DUF9_9AGAM</name>
<keyword evidence="2" id="KW-0472">Membrane</keyword>
<reference evidence="4" key="1">
    <citation type="submission" date="2021-01" db="EMBL/GenBank/DDBJ databases">
        <authorList>
            <person name="Kaushik A."/>
        </authorList>
    </citation>
    <scope>NUCLEOTIDE SEQUENCE</scope>
    <source>
        <strain evidence="4">AG5</strain>
    </source>
</reference>
<feature type="compositionally biased region" description="Acidic residues" evidence="1">
    <location>
        <begin position="110"/>
        <end position="121"/>
    </location>
</feature>
<feature type="region of interest" description="Disordered" evidence="1">
    <location>
        <begin position="1"/>
        <end position="32"/>
    </location>
</feature>
<sequence length="861" mass="96527">MSLLFPKSNCGFQSESTLSSEDPTQISPDANAHIAGSGILVADAQENVVNYQPPPSSKPERAESPNDKASPGRNDPQETPTRVPITEIPNQSKEKAKNDASKGVPKGAEDSNEITPDEQEVEDMKTNLTASKSALIWDKYLKLSEPGDKAVLADLEGTIDVTLVKAALFSAISTGFLLESSKSLLPEPNFATVLAIRELTAVVQAGLQVPTNSSLPPEGATTVANSFKPSMTIIWVNCLWFLSLGLSISVSLFAMLAKRLCYKARLTYWGTPYERSVRRQEVWEALEKWKFEFLVEQLSMLMHIALILFFIGLVLFLSELSERAMIITAIPIGLATLSYLVLTMLPLLVETFPIVTPFSRYIQSSGAVVLRLLRVRPNFAGCFVFVYARRLTSAIREMVQGIKSYVGRCLPPNERDDIESQFEPSTSATAPSEEWVIQGFHHPPGTISCHPTPETQRYAFRALVWLLQHSNNKSLIGEVLDYVNSYPEVVLDSGADSRALYEATLAVARHIRRLQHDPVEWHGLNTTHFRAKCGRFIYLSARPWLHSIDSSHRKLAQTVYKFCCQHSPDMSAKEVEDQIKELKAKKDFPMVNCIPWLERQAVKITLGCPPEAGLAMCKALFEFVGPKVDPEAGRADPEAKQDHAEEVFSTLSWTLLNTLIDANNSHPRPFWPIDIWNVPSSSEPQNDSKPKPMANFDSTLTLSYFRHSETRKKSAQWLKTVGLSGILYTITYYPCDDLEPHLASNSNYYTSIIEHLRVTLSRAAEFPTRDEDDPYFGMLPVYWESQICRFEFDSLHYCFDALNRASEYSGFLGLRDKLQELKDMIPEGRRGRVATNHSKSEFDADEPPMPSLLRCDGARND</sequence>
<keyword evidence="2" id="KW-0812">Transmembrane</keyword>
<feature type="domain" description="DUF6535" evidence="3">
    <location>
        <begin position="137"/>
        <end position="318"/>
    </location>
</feature>
<keyword evidence="2" id="KW-1133">Transmembrane helix</keyword>
<evidence type="ECO:0000259" key="3">
    <source>
        <dbReference type="Pfam" id="PF20153"/>
    </source>
</evidence>
<gene>
    <name evidence="4" type="ORF">RDB_LOCUS30364</name>
</gene>
<feature type="region of interest" description="Disordered" evidence="1">
    <location>
        <begin position="45"/>
        <end position="123"/>
    </location>
</feature>
<evidence type="ECO:0000256" key="1">
    <source>
        <dbReference type="SAM" id="MobiDB-lite"/>
    </source>
</evidence>
<protein>
    <recommendedName>
        <fullName evidence="3">DUF6535 domain-containing protein</fullName>
    </recommendedName>
</protein>
<proteinExistence type="predicted"/>
<feature type="transmembrane region" description="Helical" evidence="2">
    <location>
        <begin position="234"/>
        <end position="256"/>
    </location>
</feature>
<organism evidence="4 5">
    <name type="scientific">Rhizoctonia solani</name>
    <dbReference type="NCBI Taxonomy" id="456999"/>
    <lineage>
        <taxon>Eukaryota</taxon>
        <taxon>Fungi</taxon>
        <taxon>Dikarya</taxon>
        <taxon>Basidiomycota</taxon>
        <taxon>Agaricomycotina</taxon>
        <taxon>Agaricomycetes</taxon>
        <taxon>Cantharellales</taxon>
        <taxon>Ceratobasidiaceae</taxon>
        <taxon>Rhizoctonia</taxon>
    </lineage>
</organism>
<dbReference type="EMBL" id="CAJNJQ010000611">
    <property type="protein sequence ID" value="CAE7089056.1"/>
    <property type="molecule type" value="Genomic_DNA"/>
</dbReference>
<feature type="region of interest" description="Disordered" evidence="1">
    <location>
        <begin position="829"/>
        <end position="861"/>
    </location>
</feature>
<comment type="caution">
    <text evidence="4">The sequence shown here is derived from an EMBL/GenBank/DDBJ whole genome shotgun (WGS) entry which is preliminary data.</text>
</comment>
<feature type="transmembrane region" description="Helical" evidence="2">
    <location>
        <begin position="298"/>
        <end position="318"/>
    </location>
</feature>
<feature type="transmembrane region" description="Helical" evidence="2">
    <location>
        <begin position="324"/>
        <end position="349"/>
    </location>
</feature>
<dbReference type="InterPro" id="IPR045338">
    <property type="entry name" value="DUF6535"/>
</dbReference>
<accession>A0A8H3DUF9</accession>
<feature type="compositionally biased region" description="Polar residues" evidence="1">
    <location>
        <begin position="10"/>
        <end position="28"/>
    </location>
</feature>
<dbReference type="Pfam" id="PF20153">
    <property type="entry name" value="DUF6535"/>
    <property type="match status" value="1"/>
</dbReference>